<evidence type="ECO:0000313" key="2">
    <source>
        <dbReference type="Proteomes" id="UP001500888"/>
    </source>
</evidence>
<dbReference type="Proteomes" id="UP001500888">
    <property type="component" value="Unassembled WGS sequence"/>
</dbReference>
<dbReference type="EMBL" id="BAAAZR010000001">
    <property type="protein sequence ID" value="GAA3794617.1"/>
    <property type="molecule type" value="Genomic_DNA"/>
</dbReference>
<keyword evidence="2" id="KW-1185">Reference proteome</keyword>
<accession>A0ABP7HH45</accession>
<sequence length="272" mass="29110">MSWLSDRLSLSRLRTGPTALSQSASSPAALLEIIQLADPSARLDGADIVLTGLRVEAGVELGEPELRKLNIHDEDRLWAYRIVADGPLPMDGFDRLLAEGIAHRLDGWALTRGSMSDPADAEGRGPIAYLGEMPPPEEMIPLLRGLLRPADSVSANWESAGPAELDEGIVHLVQPGFHMYGGADIFVTAVHDKDIPPVVLALLPYATQVVKVDVVPFEEDDGTVALEGDQALLDTGAVALAVAEAYNGVATDLWRFQISKPEDLLAATPDPE</sequence>
<name>A0ABP7HH45_9ACTN</name>
<organism evidence="1 2">
    <name type="scientific">Sphaerisporangium flaviroseum</name>
    <dbReference type="NCBI Taxonomy" id="509199"/>
    <lineage>
        <taxon>Bacteria</taxon>
        <taxon>Bacillati</taxon>
        <taxon>Actinomycetota</taxon>
        <taxon>Actinomycetes</taxon>
        <taxon>Streptosporangiales</taxon>
        <taxon>Streptosporangiaceae</taxon>
        <taxon>Sphaerisporangium</taxon>
    </lineage>
</organism>
<comment type="caution">
    <text evidence="1">The sequence shown here is derived from an EMBL/GenBank/DDBJ whole genome shotgun (WGS) entry which is preliminary data.</text>
</comment>
<proteinExistence type="predicted"/>
<dbReference type="RefSeq" id="WP_344935251.1">
    <property type="nucleotide sequence ID" value="NZ_BAAAZR010000001.1"/>
</dbReference>
<reference evidence="2" key="1">
    <citation type="journal article" date="2019" name="Int. J. Syst. Evol. Microbiol.">
        <title>The Global Catalogue of Microorganisms (GCM) 10K type strain sequencing project: providing services to taxonomists for standard genome sequencing and annotation.</title>
        <authorList>
            <consortium name="The Broad Institute Genomics Platform"/>
            <consortium name="The Broad Institute Genome Sequencing Center for Infectious Disease"/>
            <person name="Wu L."/>
            <person name="Ma J."/>
        </authorList>
    </citation>
    <scope>NUCLEOTIDE SEQUENCE [LARGE SCALE GENOMIC DNA]</scope>
    <source>
        <strain evidence="2">JCM 16908</strain>
    </source>
</reference>
<gene>
    <name evidence="1" type="ORF">GCM10022226_12480</name>
</gene>
<evidence type="ECO:0000313" key="1">
    <source>
        <dbReference type="EMBL" id="GAA3794617.1"/>
    </source>
</evidence>
<protein>
    <submittedName>
        <fullName evidence="1">Uncharacterized protein</fullName>
    </submittedName>
</protein>